<dbReference type="InterPro" id="IPR011008">
    <property type="entry name" value="Dimeric_a/b-barrel"/>
</dbReference>
<dbReference type="SUPFAM" id="SSF54909">
    <property type="entry name" value="Dimeric alpha+beta barrel"/>
    <property type="match status" value="1"/>
</dbReference>
<evidence type="ECO:0000313" key="1">
    <source>
        <dbReference type="EMBL" id="CAB4992799.1"/>
    </source>
</evidence>
<accession>A0A6J7NPV5</accession>
<dbReference type="AlphaFoldDB" id="A0A6J7NPV5"/>
<dbReference type="EMBL" id="CAFBOF010000101">
    <property type="protein sequence ID" value="CAB4992799.1"/>
    <property type="molecule type" value="Genomic_DNA"/>
</dbReference>
<proteinExistence type="predicted"/>
<sequence length="35" mass="3941">MRFDEVSVRYGEFGPFVTGLVLDPAEALRRVGIDE</sequence>
<organism evidence="1">
    <name type="scientific">freshwater metagenome</name>
    <dbReference type="NCBI Taxonomy" id="449393"/>
    <lineage>
        <taxon>unclassified sequences</taxon>
        <taxon>metagenomes</taxon>
        <taxon>ecological metagenomes</taxon>
    </lineage>
</organism>
<reference evidence="1" key="1">
    <citation type="submission" date="2020-05" db="EMBL/GenBank/DDBJ databases">
        <authorList>
            <person name="Chiriac C."/>
            <person name="Salcher M."/>
            <person name="Ghai R."/>
            <person name="Kavagutti S V."/>
        </authorList>
    </citation>
    <scope>NUCLEOTIDE SEQUENCE</scope>
</reference>
<gene>
    <name evidence="1" type="ORF">UFOPK3897_01828</name>
</gene>
<name>A0A6J7NPV5_9ZZZZ</name>
<protein>
    <submittedName>
        <fullName evidence="1">Unannotated protein</fullName>
    </submittedName>
</protein>